<dbReference type="InterPro" id="IPR050109">
    <property type="entry name" value="HTH-type_TetR-like_transc_reg"/>
</dbReference>
<keyword evidence="1" id="KW-0805">Transcription regulation</keyword>
<reference evidence="7 8" key="1">
    <citation type="submission" date="2020-09" db="EMBL/GenBank/DDBJ databases">
        <title>Biosynthesis of the nuclear factor of activated T cells inhibitor NFAT-133 and its congeners in Streptomyces pactum.</title>
        <authorList>
            <person name="Zhou W."/>
            <person name="Posri P."/>
            <person name="Abugrain M.E."/>
            <person name="Weisberg A.J."/>
            <person name="Chang J.H."/>
            <person name="Mahmud T."/>
        </authorList>
    </citation>
    <scope>NUCLEOTIDE SEQUENCE [LARGE SCALE GENOMIC DNA]</scope>
    <source>
        <strain evidence="7 8">ATCC 27456</strain>
    </source>
</reference>
<dbReference type="PANTHER" id="PTHR30055:SF234">
    <property type="entry name" value="HTH-TYPE TRANSCRIPTIONAL REGULATOR BETI"/>
    <property type="match status" value="1"/>
</dbReference>
<keyword evidence="8" id="KW-1185">Reference proteome</keyword>
<gene>
    <name evidence="7" type="ORF">IHE55_21265</name>
</gene>
<evidence type="ECO:0000259" key="6">
    <source>
        <dbReference type="PROSITE" id="PS50977"/>
    </source>
</evidence>
<protein>
    <submittedName>
        <fullName evidence="7">TetR/AcrR family transcriptional regulator</fullName>
    </submittedName>
</protein>
<proteinExistence type="predicted"/>
<dbReference type="PROSITE" id="PS50977">
    <property type="entry name" value="HTH_TETR_2"/>
    <property type="match status" value="1"/>
</dbReference>
<dbReference type="Pfam" id="PF00440">
    <property type="entry name" value="TetR_N"/>
    <property type="match status" value="1"/>
</dbReference>
<dbReference type="PRINTS" id="PR00455">
    <property type="entry name" value="HTHTETR"/>
</dbReference>
<evidence type="ECO:0000256" key="5">
    <source>
        <dbReference type="SAM" id="MobiDB-lite"/>
    </source>
</evidence>
<dbReference type="InterPro" id="IPR001647">
    <property type="entry name" value="HTH_TetR"/>
</dbReference>
<sequence>MPAAAGEVPMREVARRNREQILRAAREIFVDQGPDAPLDAVARRAGVGIATLYRRFPDREQLIRAVAVDVLTALTGVAREALDGEPDPAEALRACMHAALDLKIGSVMPALAGHFDVAELLAEVPGDPVEPVQELLDRARRAGLVRADVAVGDIAFMIIRLSRPLPGGRFPHDEELAHRHLDIYFDGLRAPGAHRPAAGLPAPVIDADGFRLLRGRVVAAPDPGPRASGAVPGEPAGAGDPAPGPDATTTEPGAE</sequence>
<evidence type="ECO:0000313" key="8">
    <source>
        <dbReference type="Proteomes" id="UP000807371"/>
    </source>
</evidence>
<feature type="domain" description="HTH tetR-type" evidence="6">
    <location>
        <begin position="15"/>
        <end position="74"/>
    </location>
</feature>
<evidence type="ECO:0000256" key="4">
    <source>
        <dbReference type="PROSITE-ProRule" id="PRU00335"/>
    </source>
</evidence>
<name>A0ABS0NPP7_9ACTN</name>
<organism evidence="7 8">
    <name type="scientific">Streptomyces pactum</name>
    <dbReference type="NCBI Taxonomy" id="68249"/>
    <lineage>
        <taxon>Bacteria</taxon>
        <taxon>Bacillati</taxon>
        <taxon>Actinomycetota</taxon>
        <taxon>Actinomycetes</taxon>
        <taxon>Kitasatosporales</taxon>
        <taxon>Streptomycetaceae</taxon>
        <taxon>Streptomyces</taxon>
    </lineage>
</organism>
<dbReference type="SUPFAM" id="SSF46689">
    <property type="entry name" value="Homeodomain-like"/>
    <property type="match status" value="1"/>
</dbReference>
<dbReference type="Gene3D" id="1.10.357.10">
    <property type="entry name" value="Tetracycline Repressor, domain 2"/>
    <property type="match status" value="1"/>
</dbReference>
<dbReference type="EMBL" id="JACYXC010000001">
    <property type="protein sequence ID" value="MBH5337158.1"/>
    <property type="molecule type" value="Genomic_DNA"/>
</dbReference>
<feature type="compositionally biased region" description="Low complexity" evidence="5">
    <location>
        <begin position="229"/>
        <end position="255"/>
    </location>
</feature>
<dbReference type="InterPro" id="IPR009057">
    <property type="entry name" value="Homeodomain-like_sf"/>
</dbReference>
<evidence type="ECO:0000313" key="7">
    <source>
        <dbReference type="EMBL" id="MBH5337158.1"/>
    </source>
</evidence>
<keyword evidence="3" id="KW-0804">Transcription</keyword>
<feature type="DNA-binding region" description="H-T-H motif" evidence="4">
    <location>
        <begin position="37"/>
        <end position="56"/>
    </location>
</feature>
<accession>A0ABS0NPP7</accession>
<dbReference type="InterPro" id="IPR049445">
    <property type="entry name" value="TetR_SbtR-like_C"/>
</dbReference>
<dbReference type="Proteomes" id="UP000807371">
    <property type="component" value="Unassembled WGS sequence"/>
</dbReference>
<dbReference type="SUPFAM" id="SSF48498">
    <property type="entry name" value="Tetracyclin repressor-like, C-terminal domain"/>
    <property type="match status" value="1"/>
</dbReference>
<evidence type="ECO:0000256" key="1">
    <source>
        <dbReference type="ARBA" id="ARBA00023015"/>
    </source>
</evidence>
<evidence type="ECO:0000256" key="2">
    <source>
        <dbReference type="ARBA" id="ARBA00023125"/>
    </source>
</evidence>
<dbReference type="PANTHER" id="PTHR30055">
    <property type="entry name" value="HTH-TYPE TRANSCRIPTIONAL REGULATOR RUTR"/>
    <property type="match status" value="1"/>
</dbReference>
<dbReference type="InterPro" id="IPR036271">
    <property type="entry name" value="Tet_transcr_reg_TetR-rel_C_sf"/>
</dbReference>
<comment type="caution">
    <text evidence="7">The sequence shown here is derived from an EMBL/GenBank/DDBJ whole genome shotgun (WGS) entry which is preliminary data.</text>
</comment>
<evidence type="ECO:0000256" key="3">
    <source>
        <dbReference type="ARBA" id="ARBA00023163"/>
    </source>
</evidence>
<keyword evidence="2 4" id="KW-0238">DNA-binding</keyword>
<dbReference type="Pfam" id="PF21597">
    <property type="entry name" value="TetR_C_43"/>
    <property type="match status" value="1"/>
</dbReference>
<feature type="region of interest" description="Disordered" evidence="5">
    <location>
        <begin position="220"/>
        <end position="255"/>
    </location>
</feature>